<organism evidence="7 8">
    <name type="scientific">Circinella minor</name>
    <dbReference type="NCBI Taxonomy" id="1195481"/>
    <lineage>
        <taxon>Eukaryota</taxon>
        <taxon>Fungi</taxon>
        <taxon>Fungi incertae sedis</taxon>
        <taxon>Mucoromycota</taxon>
        <taxon>Mucoromycotina</taxon>
        <taxon>Mucoromycetes</taxon>
        <taxon>Mucorales</taxon>
        <taxon>Lichtheimiaceae</taxon>
        <taxon>Circinella</taxon>
    </lineage>
</organism>
<dbReference type="GO" id="GO:0016020">
    <property type="term" value="C:membrane"/>
    <property type="evidence" value="ECO:0007669"/>
    <property type="project" value="UniProtKB-SubCell"/>
</dbReference>
<dbReference type="Gene3D" id="1.20.1250.20">
    <property type="entry name" value="MFS general substrate transporter like domains"/>
    <property type="match status" value="2"/>
</dbReference>
<dbReference type="OrthoDB" id="6730379at2759"/>
<dbReference type="AlphaFoldDB" id="A0A8H7SBB6"/>
<protein>
    <recommendedName>
        <fullName evidence="9">Major facilitator superfamily (MFS) profile domain-containing protein</fullName>
    </recommendedName>
</protein>
<dbReference type="EMBL" id="JAEPRB010000019">
    <property type="protein sequence ID" value="KAG2226219.1"/>
    <property type="molecule type" value="Genomic_DNA"/>
</dbReference>
<dbReference type="PANTHER" id="PTHR43791">
    <property type="entry name" value="PERMEASE-RELATED"/>
    <property type="match status" value="1"/>
</dbReference>
<feature type="transmembrane region" description="Helical" evidence="6">
    <location>
        <begin position="215"/>
        <end position="237"/>
    </location>
</feature>
<evidence type="ECO:0008006" key="9">
    <source>
        <dbReference type="Google" id="ProtNLM"/>
    </source>
</evidence>
<dbReference type="Pfam" id="PF07690">
    <property type="entry name" value="MFS_1"/>
    <property type="match status" value="1"/>
</dbReference>
<feature type="transmembrane region" description="Helical" evidence="6">
    <location>
        <begin position="439"/>
        <end position="460"/>
    </location>
</feature>
<gene>
    <name evidence="7" type="ORF">INT45_003364</name>
</gene>
<feature type="transmembrane region" description="Helical" evidence="6">
    <location>
        <begin position="180"/>
        <end position="203"/>
    </location>
</feature>
<comment type="subcellular location">
    <subcellularLocation>
        <location evidence="1">Membrane</location>
        <topology evidence="1">Multi-pass membrane protein</topology>
    </subcellularLocation>
</comment>
<sequence length="500" mass="56936">MKDVYEQSSSDAPVGEPITNDSLRAIERKYELYKPFDITEVIDPVEGTTKTPSYTAAEKKLLKKVIFAVMPLVCTVQYVQITDKFTLNSAGVMGIYEDTSITHDQFSLLGSIFFVGFLVNQFPNAYFLQRLPIAKYFGTMSKSFSELAGLRFLLGLLEATSAPTILLVINVFFRRKEQTICIAAMQLSSEVAVIFSHLIIYGIGHLDGHHGIRAWKWNFIIWSLVTIFVGICVFIFLPDQKESRWFRLTTTEMEIIKERVCDTGMVQNKQFKLKHVIESIKEPRLYCYCLIVVLLCLQNGSVSLYSSQIIRDSGFSKLDSVILNVPRGISAIIIMFAAGYISQRYNDTTHVGASMAFLFFVGALILTTVQFGAVRLIGVYLSTMLPAYVLMQSSCAKNVIGYTKKTFYNACIYVSICVGNFIGPLMLREEEAPRYISAMIGFMIADLIAVATFFYIYWWYKRENKRRYQLRSEGKIPDMALERDQMDLTDKEDLTFIYSY</sequence>
<accession>A0A8H7SBB6</accession>
<keyword evidence="8" id="KW-1185">Reference proteome</keyword>
<reference evidence="7 8" key="1">
    <citation type="submission" date="2020-12" db="EMBL/GenBank/DDBJ databases">
        <title>Metabolic potential, ecology and presence of endohyphal bacteria is reflected in genomic diversity of Mucoromycotina.</title>
        <authorList>
            <person name="Muszewska A."/>
            <person name="Okrasinska A."/>
            <person name="Steczkiewicz K."/>
            <person name="Drgas O."/>
            <person name="Orlowska M."/>
            <person name="Perlinska-Lenart U."/>
            <person name="Aleksandrzak-Piekarczyk T."/>
            <person name="Szatraj K."/>
            <person name="Zielenkiewicz U."/>
            <person name="Pilsyk S."/>
            <person name="Malc E."/>
            <person name="Mieczkowski P."/>
            <person name="Kruszewska J.S."/>
            <person name="Biernat P."/>
            <person name="Pawlowska J."/>
        </authorList>
    </citation>
    <scope>NUCLEOTIDE SEQUENCE [LARGE SCALE GENOMIC DNA]</scope>
    <source>
        <strain evidence="7 8">CBS 142.35</strain>
    </source>
</reference>
<proteinExistence type="predicted"/>
<keyword evidence="3 6" id="KW-0812">Transmembrane</keyword>
<evidence type="ECO:0000256" key="6">
    <source>
        <dbReference type="SAM" id="Phobius"/>
    </source>
</evidence>
<evidence type="ECO:0000256" key="3">
    <source>
        <dbReference type="ARBA" id="ARBA00022692"/>
    </source>
</evidence>
<keyword evidence="2" id="KW-0813">Transport</keyword>
<dbReference type="GO" id="GO:0022857">
    <property type="term" value="F:transmembrane transporter activity"/>
    <property type="evidence" value="ECO:0007669"/>
    <property type="project" value="InterPro"/>
</dbReference>
<evidence type="ECO:0000313" key="8">
    <source>
        <dbReference type="Proteomes" id="UP000646827"/>
    </source>
</evidence>
<evidence type="ECO:0000256" key="1">
    <source>
        <dbReference type="ARBA" id="ARBA00004141"/>
    </source>
</evidence>
<evidence type="ECO:0000256" key="5">
    <source>
        <dbReference type="ARBA" id="ARBA00023136"/>
    </source>
</evidence>
<dbReference type="PANTHER" id="PTHR43791:SF97">
    <property type="entry name" value="ALLANTOATE TRANSPORTER, PUTATIVE (AFU_ORTHOLOGUE AFUA_1G14700)-RELATED"/>
    <property type="match status" value="1"/>
</dbReference>
<feature type="transmembrane region" description="Helical" evidence="6">
    <location>
        <begin position="407"/>
        <end position="427"/>
    </location>
</feature>
<feature type="transmembrane region" description="Helical" evidence="6">
    <location>
        <begin position="106"/>
        <end position="128"/>
    </location>
</feature>
<dbReference type="InterPro" id="IPR011701">
    <property type="entry name" value="MFS"/>
</dbReference>
<dbReference type="InterPro" id="IPR036259">
    <property type="entry name" value="MFS_trans_sf"/>
</dbReference>
<evidence type="ECO:0000313" key="7">
    <source>
        <dbReference type="EMBL" id="KAG2226219.1"/>
    </source>
</evidence>
<feature type="transmembrane region" description="Helical" evidence="6">
    <location>
        <begin position="325"/>
        <end position="341"/>
    </location>
</feature>
<dbReference type="Proteomes" id="UP000646827">
    <property type="component" value="Unassembled WGS sequence"/>
</dbReference>
<feature type="transmembrane region" description="Helical" evidence="6">
    <location>
        <begin position="353"/>
        <end position="371"/>
    </location>
</feature>
<feature type="transmembrane region" description="Helical" evidence="6">
    <location>
        <begin position="148"/>
        <end position="173"/>
    </location>
</feature>
<evidence type="ECO:0000256" key="2">
    <source>
        <dbReference type="ARBA" id="ARBA00022448"/>
    </source>
</evidence>
<name>A0A8H7SBB6_9FUNG</name>
<keyword evidence="5 6" id="KW-0472">Membrane</keyword>
<keyword evidence="4 6" id="KW-1133">Transmembrane helix</keyword>
<evidence type="ECO:0000256" key="4">
    <source>
        <dbReference type="ARBA" id="ARBA00022989"/>
    </source>
</evidence>
<comment type="caution">
    <text evidence="7">The sequence shown here is derived from an EMBL/GenBank/DDBJ whole genome shotgun (WGS) entry which is preliminary data.</text>
</comment>
<dbReference type="SUPFAM" id="SSF103473">
    <property type="entry name" value="MFS general substrate transporter"/>
    <property type="match status" value="1"/>
</dbReference>